<dbReference type="InterPro" id="IPR039248">
    <property type="entry name" value="Ptase_RsbX"/>
</dbReference>
<dbReference type="InterPro" id="IPR036457">
    <property type="entry name" value="PPM-type-like_dom_sf"/>
</dbReference>
<evidence type="ECO:0000256" key="1">
    <source>
        <dbReference type="SAM" id="Phobius"/>
    </source>
</evidence>
<dbReference type="SUPFAM" id="SSF81606">
    <property type="entry name" value="PP2C-like"/>
    <property type="match status" value="1"/>
</dbReference>
<dbReference type="Gene3D" id="3.60.40.10">
    <property type="entry name" value="PPM-type phosphatase domain"/>
    <property type="match status" value="1"/>
</dbReference>
<gene>
    <name evidence="3" type="ORF">EDD61_11738</name>
</gene>
<evidence type="ECO:0000259" key="2">
    <source>
        <dbReference type="SMART" id="SM00331"/>
    </source>
</evidence>
<dbReference type="Pfam" id="PF07228">
    <property type="entry name" value="SpoIIE"/>
    <property type="match status" value="1"/>
</dbReference>
<keyword evidence="1" id="KW-1133">Transmembrane helix</keyword>
<feature type="transmembrane region" description="Helical" evidence="1">
    <location>
        <begin position="20"/>
        <end position="46"/>
    </location>
</feature>
<dbReference type="Proteomes" id="UP000295773">
    <property type="component" value="Unassembled WGS sequence"/>
</dbReference>
<proteinExistence type="predicted"/>
<keyword evidence="1" id="KW-0472">Membrane</keyword>
<dbReference type="RefSeq" id="WP_132225240.1">
    <property type="nucleotide sequence ID" value="NZ_JADPGE010000025.1"/>
</dbReference>
<dbReference type="InterPro" id="IPR001932">
    <property type="entry name" value="PPM-type_phosphatase-like_dom"/>
</dbReference>
<feature type="transmembrane region" description="Helical" evidence="1">
    <location>
        <begin position="99"/>
        <end position="116"/>
    </location>
</feature>
<dbReference type="SMART" id="SM00331">
    <property type="entry name" value="PP2C_SIG"/>
    <property type="match status" value="1"/>
</dbReference>
<reference evidence="3 4" key="1">
    <citation type="submission" date="2019-03" db="EMBL/GenBank/DDBJ databases">
        <title>Genomic Encyclopedia of Type Strains, Phase IV (KMG-IV): sequencing the most valuable type-strain genomes for metagenomic binning, comparative biology and taxonomic classification.</title>
        <authorList>
            <person name="Goeker M."/>
        </authorList>
    </citation>
    <scope>NUCLEOTIDE SEQUENCE [LARGE SCALE GENOMIC DNA]</scope>
    <source>
        <strain evidence="3 4">DSM 29481</strain>
    </source>
</reference>
<dbReference type="EMBL" id="SMBP01000017">
    <property type="protein sequence ID" value="TCU57651.1"/>
    <property type="molecule type" value="Genomic_DNA"/>
</dbReference>
<protein>
    <submittedName>
        <fullName evidence="3">Serine phosphatase RsbU (Regulator of sigma subunit)</fullName>
    </submittedName>
</protein>
<feature type="transmembrane region" description="Helical" evidence="1">
    <location>
        <begin position="75"/>
        <end position="93"/>
    </location>
</feature>
<organism evidence="3 4">
    <name type="scientific">Longicatena caecimuris</name>
    <dbReference type="NCBI Taxonomy" id="1796635"/>
    <lineage>
        <taxon>Bacteria</taxon>
        <taxon>Bacillati</taxon>
        <taxon>Bacillota</taxon>
        <taxon>Erysipelotrichia</taxon>
        <taxon>Erysipelotrichales</taxon>
        <taxon>Erysipelotrichaceae</taxon>
        <taxon>Longicatena</taxon>
    </lineage>
</organism>
<sequence>MEKAVIKKTRGKALLRPSDIVCGILAIYIGISDTVVSPLIIFLFVAYSYLRSNKEACISVFFILLLALQKDILTAYFYALGFSLFFVLLYIVKILNRNLYQWIPFVIGLVLIPYAIRQFNITPKAMIEPMIGGILMYQTCSQYGWTQKRYALTESMYGAMLMSIALVLAASMPLYYTPILLFAYLLITIICTRESAAALLGILFLLPIHEEALFLVLGICMIFKDKKALCCFILILSYFFLPSTMFTYAYLGVAILSVLILRVEYIPLLYLETKETMLPYRGNDNLLRRQMQNYAGIFQSLAEYYEGIHQTGAELLLNMANALQYNAEEIQKIPLEGKRYEQLQKALEGYQFSVETLHIEESSDGSLQLHLEVGNLRRGEIHMTLQPLLETLLHRKLQVLEVQKKRFVRGFSILFTDALPFDIEAYGDSIRNSYTGNGDSYSIFRFRQSMICMISDGMGNGENAARSSRLITSLFQRMIISGIPQDSAIRCINKLIQSDTYATLDVICINRSSGMAYISKSAACPTFLLRDEHLHEINGNALPVGIISAIEPDCFEVALQEGDEFLMISDGITRSEVSAWLSQRKKEDLKEDVAAFSDTLSRQRRKDDSTLIAIKVCKANAQIGA</sequence>
<name>A0A4R3T7D0_9FIRM</name>
<feature type="transmembrane region" description="Helical" evidence="1">
    <location>
        <begin position="157"/>
        <end position="176"/>
    </location>
</feature>
<dbReference type="AlphaFoldDB" id="A0A4R3T7D0"/>
<evidence type="ECO:0000313" key="4">
    <source>
        <dbReference type="Proteomes" id="UP000295773"/>
    </source>
</evidence>
<accession>A0A4R3T7D0</accession>
<evidence type="ECO:0000313" key="3">
    <source>
        <dbReference type="EMBL" id="TCU57651.1"/>
    </source>
</evidence>
<keyword evidence="1" id="KW-0812">Transmembrane</keyword>
<keyword evidence="4" id="KW-1185">Reference proteome</keyword>
<dbReference type="PANTHER" id="PTHR35801:SF1">
    <property type="entry name" value="PHOSPHOSERINE PHOSPHATASE RSBX"/>
    <property type="match status" value="1"/>
</dbReference>
<dbReference type="PANTHER" id="PTHR35801">
    <property type="entry name" value="PHOSPHOSERINE PHOSPHATASE RSBX"/>
    <property type="match status" value="1"/>
</dbReference>
<feature type="domain" description="PPM-type phosphatase" evidence="2">
    <location>
        <begin position="425"/>
        <end position="616"/>
    </location>
</feature>
<comment type="caution">
    <text evidence="3">The sequence shown here is derived from an EMBL/GenBank/DDBJ whole genome shotgun (WGS) entry which is preliminary data.</text>
</comment>